<dbReference type="RefSeq" id="WP_261272563.1">
    <property type="nucleotide sequence ID" value="NZ_JAMTCC010000013.1"/>
</dbReference>
<name>A0A9X2WUC4_9GAMM</name>
<proteinExistence type="predicted"/>
<organism evidence="1 2">
    <name type="scientific">Shewanella septentrionalis</name>
    <dbReference type="NCBI Taxonomy" id="2952223"/>
    <lineage>
        <taxon>Bacteria</taxon>
        <taxon>Pseudomonadati</taxon>
        <taxon>Pseudomonadota</taxon>
        <taxon>Gammaproteobacteria</taxon>
        <taxon>Alteromonadales</taxon>
        <taxon>Shewanellaceae</taxon>
        <taxon>Shewanella</taxon>
    </lineage>
</organism>
<protein>
    <recommendedName>
        <fullName evidence="3">HEPN AbiU2-like domain-containing protein</fullName>
    </recommendedName>
</protein>
<accession>A0A9X2WUC4</accession>
<dbReference type="EMBL" id="JAMTCC010000013">
    <property type="protein sequence ID" value="MCT7945628.1"/>
    <property type="molecule type" value="Genomic_DNA"/>
</dbReference>
<gene>
    <name evidence="1" type="ORF">NE536_09650</name>
</gene>
<sequence length="128" mass="14589">MSEHCLFTRPSRNGKNKNLSLAHIIKQCNCPELEEKLDGLKGLYESTGIKLWRQKLLAHNDLSTLMGVKPLNLKFEHNDINNMMELIQEIFDDISDPNVHTDIGIALPYDKNGSAFIKKLQLSLDVEK</sequence>
<evidence type="ECO:0008006" key="3">
    <source>
        <dbReference type="Google" id="ProtNLM"/>
    </source>
</evidence>
<dbReference type="AlphaFoldDB" id="A0A9X2WUC4"/>
<evidence type="ECO:0000313" key="2">
    <source>
        <dbReference type="Proteomes" id="UP001155604"/>
    </source>
</evidence>
<reference evidence="1" key="1">
    <citation type="journal article" date="2023" name="Int. J. Syst. Evol. Microbiol.">
        <title>&lt;i&gt;Shewanella septentrionalis&lt;/i&gt; sp. nov. and &lt;i&gt;Shewanella holmiensis&lt;/i&gt; sp. nov., isolated from Baltic Sea water and sediments.</title>
        <authorList>
            <person name="Martin-Rodriguez A.J."/>
            <person name="Thorell K."/>
            <person name="Joffre E."/>
            <person name="Jensie-Markopoulos S."/>
            <person name="Moore E.R.B."/>
            <person name="Sjoling A."/>
        </authorList>
    </citation>
    <scope>NUCLEOTIDE SEQUENCE</scope>
    <source>
        <strain evidence="1">SP1W3</strain>
    </source>
</reference>
<evidence type="ECO:0000313" key="1">
    <source>
        <dbReference type="EMBL" id="MCT7945628.1"/>
    </source>
</evidence>
<dbReference type="Proteomes" id="UP001155604">
    <property type="component" value="Unassembled WGS sequence"/>
</dbReference>
<keyword evidence="2" id="KW-1185">Reference proteome</keyword>
<comment type="caution">
    <text evidence="1">The sequence shown here is derived from an EMBL/GenBank/DDBJ whole genome shotgun (WGS) entry which is preliminary data.</text>
</comment>